<dbReference type="HOGENOM" id="CLU_3082545_0_0_3"/>
<evidence type="ECO:0000313" key="2">
    <source>
        <dbReference type="EMBL" id="AFY83988.1"/>
    </source>
</evidence>
<sequence>MEFLIIVIAIWVFYELVIKKRDNDSAGRTYVRGHTRKGRTRVKPHYRRKPKR</sequence>
<feature type="compositionally biased region" description="Basic residues" evidence="1">
    <location>
        <begin position="31"/>
        <end position="52"/>
    </location>
</feature>
<reference evidence="2 3" key="1">
    <citation type="submission" date="2012-06" db="EMBL/GenBank/DDBJ databases">
        <title>Finished chromosome of genome of Oscillatoria acuminata PCC 6304.</title>
        <authorList>
            <consortium name="US DOE Joint Genome Institute"/>
            <person name="Gugger M."/>
            <person name="Coursin T."/>
            <person name="Rippka R."/>
            <person name="Tandeau De Marsac N."/>
            <person name="Huntemann M."/>
            <person name="Wei C.-L."/>
            <person name="Han J."/>
            <person name="Detter J.C."/>
            <person name="Han C."/>
            <person name="Tapia R."/>
            <person name="Davenport K."/>
            <person name="Daligault H."/>
            <person name="Erkkila T."/>
            <person name="Gu W."/>
            <person name="Munk A.C.C."/>
            <person name="Teshima H."/>
            <person name="Xu Y."/>
            <person name="Chain P."/>
            <person name="Chen A."/>
            <person name="Krypides N."/>
            <person name="Mavromatis K."/>
            <person name="Markowitz V."/>
            <person name="Szeto E."/>
            <person name="Ivanova N."/>
            <person name="Mikhailova N."/>
            <person name="Ovchinnikova G."/>
            <person name="Pagani I."/>
            <person name="Pati A."/>
            <person name="Goodwin L."/>
            <person name="Peters L."/>
            <person name="Pitluck S."/>
            <person name="Woyke T."/>
            <person name="Kerfeld C."/>
        </authorList>
    </citation>
    <scope>NUCLEOTIDE SEQUENCE [LARGE SCALE GENOMIC DNA]</scope>
    <source>
        <strain evidence="2 3">PCC 6304</strain>
    </source>
</reference>
<accession>K9TNL2</accession>
<name>K9TNL2_9CYAN</name>
<proteinExistence type="predicted"/>
<evidence type="ECO:0000313" key="3">
    <source>
        <dbReference type="Proteomes" id="UP000010367"/>
    </source>
</evidence>
<protein>
    <submittedName>
        <fullName evidence="2">Uncharacterized protein</fullName>
    </submittedName>
</protein>
<feature type="region of interest" description="Disordered" evidence="1">
    <location>
        <begin position="24"/>
        <end position="52"/>
    </location>
</feature>
<organism evidence="2 3">
    <name type="scientific">Oscillatoria acuminata PCC 6304</name>
    <dbReference type="NCBI Taxonomy" id="56110"/>
    <lineage>
        <taxon>Bacteria</taxon>
        <taxon>Bacillati</taxon>
        <taxon>Cyanobacteriota</taxon>
        <taxon>Cyanophyceae</taxon>
        <taxon>Oscillatoriophycideae</taxon>
        <taxon>Oscillatoriales</taxon>
        <taxon>Oscillatoriaceae</taxon>
        <taxon>Oscillatoria</taxon>
    </lineage>
</organism>
<keyword evidence="3" id="KW-1185">Reference proteome</keyword>
<dbReference type="InParanoid" id="K9TNL2"/>
<dbReference type="Proteomes" id="UP000010367">
    <property type="component" value="Chromosome"/>
</dbReference>
<gene>
    <name evidence="2" type="ORF">Oscil6304_4471</name>
</gene>
<dbReference type="KEGG" id="oac:Oscil6304_4471"/>
<dbReference type="EMBL" id="CP003607">
    <property type="protein sequence ID" value="AFY83988.1"/>
    <property type="molecule type" value="Genomic_DNA"/>
</dbReference>
<dbReference type="STRING" id="56110.Oscil6304_4471"/>
<dbReference type="AlphaFoldDB" id="K9TNL2"/>
<evidence type="ECO:0000256" key="1">
    <source>
        <dbReference type="SAM" id="MobiDB-lite"/>
    </source>
</evidence>